<evidence type="ECO:0000313" key="2">
    <source>
        <dbReference type="EMBL" id="PHT30864.1"/>
    </source>
</evidence>
<dbReference type="PANTHER" id="PTHR35545:SF26">
    <property type="entry name" value="F-BOX DOMAIN-CONTAINING PROTEIN"/>
    <property type="match status" value="1"/>
</dbReference>
<evidence type="ECO:0008006" key="4">
    <source>
        <dbReference type="Google" id="ProtNLM"/>
    </source>
</evidence>
<dbReference type="AlphaFoldDB" id="A0A2G2VCZ8"/>
<dbReference type="PANTHER" id="PTHR35545">
    <property type="entry name" value="F-BOX DOMAIN-CONTAINING PROTEIN"/>
    <property type="match status" value="1"/>
</dbReference>
<gene>
    <name evidence="2" type="ORF">CQW23_27201</name>
</gene>
<reference evidence="3" key="2">
    <citation type="journal article" date="2017" name="J. Anim. Genet.">
        <title>Multiple reference genome sequences of hot pepper reveal the massive evolution of plant disease resistance genes by retroduplication.</title>
        <authorList>
            <person name="Kim S."/>
            <person name="Park J."/>
            <person name="Yeom S.-I."/>
            <person name="Kim Y.-M."/>
            <person name="Seo E."/>
            <person name="Kim K.-T."/>
            <person name="Kim M.-S."/>
            <person name="Lee J.M."/>
            <person name="Cheong K."/>
            <person name="Shin H.-S."/>
            <person name="Kim S.-B."/>
            <person name="Han K."/>
            <person name="Lee J."/>
            <person name="Park M."/>
            <person name="Lee H.-A."/>
            <person name="Lee H.-Y."/>
            <person name="Lee Y."/>
            <person name="Oh S."/>
            <person name="Lee J.H."/>
            <person name="Choi E."/>
            <person name="Choi E."/>
            <person name="Lee S.E."/>
            <person name="Jeon J."/>
            <person name="Kim H."/>
            <person name="Choi G."/>
            <person name="Song H."/>
            <person name="Lee J."/>
            <person name="Lee S.-C."/>
            <person name="Kwon J.-K."/>
            <person name="Lee H.-Y."/>
            <person name="Koo N."/>
            <person name="Hong Y."/>
            <person name="Kim R.W."/>
            <person name="Kang W.-H."/>
            <person name="Huh J.H."/>
            <person name="Kang B.-C."/>
            <person name="Yang T.-J."/>
            <person name="Lee Y.-H."/>
            <person name="Bennetzen J.L."/>
            <person name="Choi D."/>
        </authorList>
    </citation>
    <scope>NUCLEOTIDE SEQUENCE [LARGE SCALE GENOMIC DNA]</scope>
    <source>
        <strain evidence="3">cv. PBC81</strain>
    </source>
</reference>
<dbReference type="EMBL" id="MLFT02000012">
    <property type="protein sequence ID" value="PHT30864.1"/>
    <property type="molecule type" value="Genomic_DNA"/>
</dbReference>
<accession>A0A2G2VCZ8</accession>
<organism evidence="2 3">
    <name type="scientific">Capsicum baccatum</name>
    <name type="common">Peruvian pepper</name>
    <dbReference type="NCBI Taxonomy" id="33114"/>
    <lineage>
        <taxon>Eukaryota</taxon>
        <taxon>Viridiplantae</taxon>
        <taxon>Streptophyta</taxon>
        <taxon>Embryophyta</taxon>
        <taxon>Tracheophyta</taxon>
        <taxon>Spermatophyta</taxon>
        <taxon>Magnoliopsida</taxon>
        <taxon>eudicotyledons</taxon>
        <taxon>Gunneridae</taxon>
        <taxon>Pentapetalae</taxon>
        <taxon>asterids</taxon>
        <taxon>lamiids</taxon>
        <taxon>Solanales</taxon>
        <taxon>Solanaceae</taxon>
        <taxon>Solanoideae</taxon>
        <taxon>Capsiceae</taxon>
        <taxon>Capsicum</taxon>
    </lineage>
</organism>
<proteinExistence type="predicted"/>
<dbReference type="Proteomes" id="UP000224567">
    <property type="component" value="Unassembled WGS sequence"/>
</dbReference>
<evidence type="ECO:0000313" key="3">
    <source>
        <dbReference type="Proteomes" id="UP000224567"/>
    </source>
</evidence>
<feature type="region of interest" description="Disordered" evidence="1">
    <location>
        <begin position="183"/>
        <end position="203"/>
    </location>
</feature>
<sequence length="203" mass="23293">MLQLTGTVTDVVILECVGGKEIDLHAAYLRTLECRIRNDVTFFFKFVPMLENVMVSRCFGSLKNSYIFGDHARDLPNRVKSLTLEFLPDPELLPNSDEPNRDEDVQKTYKLKVVKVTRQMEMRGSRRPPSSLKGHNRLKEVIYCGFDGSEVEMEFVLYILKCAIVLEQVSVLEKRSKEVARKVATDNADVRRSTRVRAPPRDI</sequence>
<comment type="caution">
    <text evidence="2">The sequence shown here is derived from an EMBL/GenBank/DDBJ whole genome shotgun (WGS) entry which is preliminary data.</text>
</comment>
<protein>
    <recommendedName>
        <fullName evidence="4">FBD domain-containing protein</fullName>
    </recommendedName>
</protein>
<evidence type="ECO:0000256" key="1">
    <source>
        <dbReference type="SAM" id="MobiDB-lite"/>
    </source>
</evidence>
<reference evidence="2 3" key="1">
    <citation type="journal article" date="2017" name="Genome Biol.">
        <title>New reference genome sequences of hot pepper reveal the massive evolution of plant disease-resistance genes by retroduplication.</title>
        <authorList>
            <person name="Kim S."/>
            <person name="Park J."/>
            <person name="Yeom S.I."/>
            <person name="Kim Y.M."/>
            <person name="Seo E."/>
            <person name="Kim K.T."/>
            <person name="Kim M.S."/>
            <person name="Lee J.M."/>
            <person name="Cheong K."/>
            <person name="Shin H.S."/>
            <person name="Kim S.B."/>
            <person name="Han K."/>
            <person name="Lee J."/>
            <person name="Park M."/>
            <person name="Lee H.A."/>
            <person name="Lee H.Y."/>
            <person name="Lee Y."/>
            <person name="Oh S."/>
            <person name="Lee J.H."/>
            <person name="Choi E."/>
            <person name="Choi E."/>
            <person name="Lee S.E."/>
            <person name="Jeon J."/>
            <person name="Kim H."/>
            <person name="Choi G."/>
            <person name="Song H."/>
            <person name="Lee J."/>
            <person name="Lee S.C."/>
            <person name="Kwon J.K."/>
            <person name="Lee H.Y."/>
            <person name="Koo N."/>
            <person name="Hong Y."/>
            <person name="Kim R.W."/>
            <person name="Kang W.H."/>
            <person name="Huh J.H."/>
            <person name="Kang B.C."/>
            <person name="Yang T.J."/>
            <person name="Lee Y.H."/>
            <person name="Bennetzen J.L."/>
            <person name="Choi D."/>
        </authorList>
    </citation>
    <scope>NUCLEOTIDE SEQUENCE [LARGE SCALE GENOMIC DNA]</scope>
    <source>
        <strain evidence="3">cv. PBC81</strain>
    </source>
</reference>
<name>A0A2G2VCZ8_CAPBA</name>
<dbReference type="OrthoDB" id="1932213at2759"/>
<feature type="compositionally biased region" description="Basic and acidic residues" evidence="1">
    <location>
        <begin position="183"/>
        <end position="192"/>
    </location>
</feature>
<keyword evidence="3" id="KW-1185">Reference proteome</keyword>